<feature type="compositionally biased region" description="Polar residues" evidence="2">
    <location>
        <begin position="38"/>
        <end position="52"/>
    </location>
</feature>
<proteinExistence type="predicted"/>
<evidence type="ECO:0000256" key="1">
    <source>
        <dbReference type="SAM" id="Coils"/>
    </source>
</evidence>
<feature type="compositionally biased region" description="Polar residues" evidence="2">
    <location>
        <begin position="89"/>
        <end position="107"/>
    </location>
</feature>
<gene>
    <name evidence="3" type="ORF">J2I46_21545</name>
</gene>
<evidence type="ECO:0000313" key="4">
    <source>
        <dbReference type="Proteomes" id="UP000664628"/>
    </source>
</evidence>
<accession>A0ABS3JMG3</accession>
<dbReference type="EMBL" id="JAFMYW010000007">
    <property type="protein sequence ID" value="MBO0951184.1"/>
    <property type="molecule type" value="Genomic_DNA"/>
</dbReference>
<name>A0ABS3JMG3_9BACT</name>
<protein>
    <recommendedName>
        <fullName evidence="5">Chromosome partition protein Smc</fullName>
    </recommendedName>
</protein>
<reference evidence="3 4" key="1">
    <citation type="submission" date="2021-03" db="EMBL/GenBank/DDBJ databases">
        <title>Fibrella sp. HMF5405 genome sequencing and assembly.</title>
        <authorList>
            <person name="Kang H."/>
            <person name="Kim H."/>
            <person name="Bae S."/>
            <person name="Joh K."/>
        </authorList>
    </citation>
    <scope>NUCLEOTIDE SEQUENCE [LARGE SCALE GENOMIC DNA]</scope>
    <source>
        <strain evidence="3 4">HMF5405</strain>
    </source>
</reference>
<feature type="region of interest" description="Disordered" evidence="2">
    <location>
        <begin position="1"/>
        <end position="116"/>
    </location>
</feature>
<dbReference type="Proteomes" id="UP000664628">
    <property type="component" value="Unassembled WGS sequence"/>
</dbReference>
<evidence type="ECO:0000313" key="3">
    <source>
        <dbReference type="EMBL" id="MBO0951184.1"/>
    </source>
</evidence>
<keyword evidence="4" id="KW-1185">Reference proteome</keyword>
<organism evidence="3 4">
    <name type="scientific">Fibrella forsythiae</name>
    <dbReference type="NCBI Taxonomy" id="2817061"/>
    <lineage>
        <taxon>Bacteria</taxon>
        <taxon>Pseudomonadati</taxon>
        <taxon>Bacteroidota</taxon>
        <taxon>Cytophagia</taxon>
        <taxon>Cytophagales</taxon>
        <taxon>Spirosomataceae</taxon>
        <taxon>Fibrella</taxon>
    </lineage>
</organism>
<dbReference type="RefSeq" id="WP_207331139.1">
    <property type="nucleotide sequence ID" value="NZ_JAFMYW010000007.1"/>
</dbReference>
<comment type="caution">
    <text evidence="3">The sequence shown here is derived from an EMBL/GenBank/DDBJ whole genome shotgun (WGS) entry which is preliminary data.</text>
</comment>
<sequence>MTPQPFTPSDEPAGQMQHESSPEALDATSPGGIKSDSAEQSPITPEVNGSTEADQELPLMESKPVDQPATITSELTVDPSAANDDQQKAQESPSLVSTEPMGSSTSIPDVPDLIPTDRSKTVTAHVPAWLHELIAKEAQDTGTSVHKVTLGYLLNYQNYKTAYADFRTLKKAYQQLDETNAQLLQERAELVQQLEQLNEQIDRHAAQFELAQADIDEKAGLLATAHKTIEQLETQVASVSENVDGHISLATQHRTDLLRMRDESQSALKVQASHFQEIITQTIDKAAAMPTGEIIAPVAARRRELRAFAADLFDKLFRM</sequence>
<keyword evidence="1" id="KW-0175">Coiled coil</keyword>
<feature type="coiled-coil region" evidence="1">
    <location>
        <begin position="166"/>
        <end position="242"/>
    </location>
</feature>
<evidence type="ECO:0008006" key="5">
    <source>
        <dbReference type="Google" id="ProtNLM"/>
    </source>
</evidence>
<evidence type="ECO:0000256" key="2">
    <source>
        <dbReference type="SAM" id="MobiDB-lite"/>
    </source>
</evidence>